<dbReference type="PANTHER" id="PTHR11963:SF23">
    <property type="entry name" value="CYTOSOL AMINOPEPTIDASE"/>
    <property type="match status" value="1"/>
</dbReference>
<evidence type="ECO:0000313" key="10">
    <source>
        <dbReference type="EMBL" id="MDA1362086.1"/>
    </source>
</evidence>
<dbReference type="PROSITE" id="PS00631">
    <property type="entry name" value="CYTOSOL_AP"/>
    <property type="match status" value="1"/>
</dbReference>
<dbReference type="InterPro" id="IPR000819">
    <property type="entry name" value="Peptidase_M17_C"/>
</dbReference>
<dbReference type="EMBL" id="JAPZVP010000019">
    <property type="protein sequence ID" value="MDA1362086.1"/>
    <property type="molecule type" value="Genomic_DNA"/>
</dbReference>
<feature type="binding site" evidence="8">
    <location>
        <position position="255"/>
    </location>
    <ligand>
        <name>Mn(2+)</name>
        <dbReference type="ChEBI" id="CHEBI:29035"/>
        <label>2</label>
    </ligand>
</feature>
<feature type="binding site" evidence="8">
    <location>
        <position position="339"/>
    </location>
    <ligand>
        <name>Mn(2+)</name>
        <dbReference type="ChEBI" id="CHEBI:29035"/>
        <label>2</label>
    </ligand>
</feature>
<organism evidence="10 11">
    <name type="scientific">Glycomyces luteolus</name>
    <dbReference type="NCBI Taxonomy" id="2670330"/>
    <lineage>
        <taxon>Bacteria</taxon>
        <taxon>Bacillati</taxon>
        <taxon>Actinomycetota</taxon>
        <taxon>Actinomycetes</taxon>
        <taxon>Glycomycetales</taxon>
        <taxon>Glycomycetaceae</taxon>
        <taxon>Glycomyces</taxon>
    </lineage>
</organism>
<comment type="caution">
    <text evidence="10">The sequence shown here is derived from an EMBL/GenBank/DDBJ whole genome shotgun (WGS) entry which is preliminary data.</text>
</comment>
<feature type="binding site" evidence="8">
    <location>
        <position position="260"/>
    </location>
    <ligand>
        <name>Mn(2+)</name>
        <dbReference type="ChEBI" id="CHEBI:29035"/>
        <label>2</label>
    </ligand>
</feature>
<dbReference type="HAMAP" id="MF_00181">
    <property type="entry name" value="Cytosol_peptidase_M17"/>
    <property type="match status" value="1"/>
</dbReference>
<dbReference type="PRINTS" id="PR00481">
    <property type="entry name" value="LAMNOPPTDASE"/>
</dbReference>
<feature type="active site" evidence="8">
    <location>
        <position position="341"/>
    </location>
</feature>
<dbReference type="GO" id="GO:0030145">
    <property type="term" value="F:manganese ion binding"/>
    <property type="evidence" value="ECO:0007669"/>
    <property type="project" value="UniProtKB-UniRule"/>
</dbReference>
<evidence type="ECO:0000256" key="8">
    <source>
        <dbReference type="HAMAP-Rule" id="MF_00181"/>
    </source>
</evidence>
<keyword evidence="5 8" id="KW-0645">Protease</keyword>
<feature type="domain" description="Cytosol aminopeptidase" evidence="9">
    <location>
        <begin position="335"/>
        <end position="342"/>
    </location>
</feature>
<evidence type="ECO:0000256" key="2">
    <source>
        <dbReference type="ARBA" id="ARBA00000967"/>
    </source>
</evidence>
<dbReference type="InterPro" id="IPR023042">
    <property type="entry name" value="Peptidase_M17_leu_NH2_pept"/>
</dbReference>
<feature type="binding site" evidence="8">
    <location>
        <position position="260"/>
    </location>
    <ligand>
        <name>Mn(2+)</name>
        <dbReference type="ChEBI" id="CHEBI:29035"/>
        <label>1</label>
    </ligand>
</feature>
<evidence type="ECO:0000256" key="6">
    <source>
        <dbReference type="ARBA" id="ARBA00022801"/>
    </source>
</evidence>
<protein>
    <recommendedName>
        <fullName evidence="8">Probable cytosol aminopeptidase</fullName>
        <ecNumber evidence="8">3.4.11.1</ecNumber>
    </recommendedName>
    <alternativeName>
        <fullName evidence="8">Leucine aminopeptidase</fullName>
        <shortName evidence="8">LAP</shortName>
        <ecNumber evidence="8">3.4.11.10</ecNumber>
    </alternativeName>
    <alternativeName>
        <fullName evidence="8">Leucyl aminopeptidase</fullName>
    </alternativeName>
</protein>
<keyword evidence="11" id="KW-1185">Reference proteome</keyword>
<dbReference type="SUPFAM" id="SSF52949">
    <property type="entry name" value="Macro domain-like"/>
    <property type="match status" value="1"/>
</dbReference>
<dbReference type="NCBIfam" id="NF002073">
    <property type="entry name" value="PRK00913.1-2"/>
    <property type="match status" value="1"/>
</dbReference>
<reference evidence="10" key="1">
    <citation type="submission" date="2022-12" db="EMBL/GenBank/DDBJ databases">
        <title>Gycomyces niveus sp.nov.,a novel actinomycete isolated from soil in Shouguan.</title>
        <authorList>
            <person name="Yang X."/>
        </authorList>
    </citation>
    <scope>NUCLEOTIDE SEQUENCE</scope>
    <source>
        <strain evidence="10">NEAU-A15</strain>
    </source>
</reference>
<evidence type="ECO:0000256" key="5">
    <source>
        <dbReference type="ARBA" id="ARBA00022670"/>
    </source>
</evidence>
<comment type="function">
    <text evidence="7 8">Presumably involved in the processing and regular turnover of intracellular proteins. Catalyzes the removal of unsubstituted N-terminal amino acids from various peptides.</text>
</comment>
<evidence type="ECO:0000256" key="3">
    <source>
        <dbReference type="ARBA" id="ARBA00009528"/>
    </source>
</evidence>
<dbReference type="SUPFAM" id="SSF53187">
    <property type="entry name" value="Zn-dependent exopeptidases"/>
    <property type="match status" value="1"/>
</dbReference>
<dbReference type="InterPro" id="IPR043472">
    <property type="entry name" value="Macro_dom-like"/>
</dbReference>
<dbReference type="RefSeq" id="WP_270112127.1">
    <property type="nucleotide sequence ID" value="NZ_JAPZVP010000019.1"/>
</dbReference>
<dbReference type="Gene3D" id="3.40.630.10">
    <property type="entry name" value="Zn peptidases"/>
    <property type="match status" value="1"/>
</dbReference>
<dbReference type="GO" id="GO:0006508">
    <property type="term" value="P:proteolysis"/>
    <property type="evidence" value="ECO:0007669"/>
    <property type="project" value="UniProtKB-KW"/>
</dbReference>
<feature type="active site" evidence="8">
    <location>
        <position position="267"/>
    </location>
</feature>
<dbReference type="InterPro" id="IPR011356">
    <property type="entry name" value="Leucine_aapep/pepB"/>
</dbReference>
<comment type="similarity">
    <text evidence="3 8">Belongs to the peptidase M17 family.</text>
</comment>
<dbReference type="InterPro" id="IPR008283">
    <property type="entry name" value="Peptidase_M17_N"/>
</dbReference>
<comment type="catalytic activity">
    <reaction evidence="1 8">
        <text>Release of an N-terminal amino acid, Xaa-|-Yaa-, in which Xaa is preferably Leu, but may be other amino acids including Pro although not Arg or Lys, and Yaa may be Pro. Amino acid amides and methyl esters are also readily hydrolyzed, but rates on arylamides are exceedingly low.</text>
        <dbReference type="EC" id="3.4.11.1"/>
    </reaction>
</comment>
<dbReference type="GO" id="GO:0005737">
    <property type="term" value="C:cytoplasm"/>
    <property type="evidence" value="ECO:0007669"/>
    <property type="project" value="UniProtKB-SubCell"/>
</dbReference>
<feature type="binding site" evidence="8">
    <location>
        <position position="339"/>
    </location>
    <ligand>
        <name>Mn(2+)</name>
        <dbReference type="ChEBI" id="CHEBI:29035"/>
        <label>1</label>
    </ligand>
</feature>
<keyword evidence="8" id="KW-0963">Cytoplasm</keyword>
<dbReference type="PANTHER" id="PTHR11963">
    <property type="entry name" value="LEUCINE AMINOPEPTIDASE-RELATED"/>
    <property type="match status" value="1"/>
</dbReference>
<feature type="binding site" evidence="8">
    <location>
        <position position="337"/>
    </location>
    <ligand>
        <name>Mn(2+)</name>
        <dbReference type="ChEBI" id="CHEBI:29035"/>
        <label>1</label>
    </ligand>
</feature>
<accession>A0A9X3PDM3</accession>
<evidence type="ECO:0000256" key="4">
    <source>
        <dbReference type="ARBA" id="ARBA00022438"/>
    </source>
</evidence>
<keyword evidence="6 8" id="KW-0378">Hydrolase</keyword>
<comment type="subcellular location">
    <subcellularLocation>
        <location evidence="8">Cytoplasm</location>
    </subcellularLocation>
</comment>
<keyword evidence="4 8" id="KW-0031">Aminopeptidase</keyword>
<dbReference type="GO" id="GO:0070006">
    <property type="term" value="F:metalloaminopeptidase activity"/>
    <property type="evidence" value="ECO:0007669"/>
    <property type="project" value="InterPro"/>
</dbReference>
<dbReference type="Pfam" id="PF00883">
    <property type="entry name" value="Peptidase_M17"/>
    <property type="match status" value="1"/>
</dbReference>
<dbReference type="Proteomes" id="UP001146067">
    <property type="component" value="Unassembled WGS sequence"/>
</dbReference>
<dbReference type="CDD" id="cd00433">
    <property type="entry name" value="Peptidase_M17"/>
    <property type="match status" value="1"/>
</dbReference>
<gene>
    <name evidence="8" type="primary">pepA</name>
    <name evidence="10" type="ORF">O1R50_20840</name>
</gene>
<dbReference type="Pfam" id="PF02789">
    <property type="entry name" value="Peptidase_M17_N"/>
    <property type="match status" value="1"/>
</dbReference>
<dbReference type="EC" id="3.4.11.1" evidence="8"/>
<comment type="catalytic activity">
    <reaction evidence="2 8">
        <text>Release of an N-terminal amino acid, preferentially leucine, but not glutamic or aspartic acids.</text>
        <dbReference type="EC" id="3.4.11.10"/>
    </reaction>
</comment>
<dbReference type="EC" id="3.4.11.10" evidence="8"/>
<name>A0A9X3PDM3_9ACTN</name>
<sequence length="490" mass="49765">MTALISASGDIAAADAEVLVVGVFSGEDAPVLPESLAGVDAAFGGRLAEQLAVLGNTGSSSSLTRLPAPDALAAKLVYAIGLGDADDLDDETLRRAAGTAVRAAFGKETVAIAFEGDPEATATGAALGAYKFAGYKTDGNGDAAPAEVRIYGASADAAAKAAVLAESVALAKDWADTPANLLRPPAFAVEIERAATAAGVEVEILNAEALSAGGYGGVLAVGGGSSAEPRLVRLTYRPEGASSKGAVKHVAFVGKGITFDSGGINIKPGAGMWDMKGDMAGAAAVVGATIAAAKLGLSVNVTCTVALAENMLSGSSFRPSDVITIRGGKTVEVLNTDAEGRLVLADAISRALEDEPDALYDVATLTGGQLIALGRRTMGLMGTDTETERLRRIGEVTGEHGWPMPFPEDIVKLMESSIADVSQCATGLKRDGHMVQGGVFLSKFVPEELPWAHLDIAGPADSDSSYGYIAKGATGFPVRTLVALLEEFAA</sequence>
<proteinExistence type="inferred from homology"/>
<evidence type="ECO:0000256" key="1">
    <source>
        <dbReference type="ARBA" id="ARBA00000135"/>
    </source>
</evidence>
<keyword evidence="8" id="KW-0479">Metal-binding</keyword>
<dbReference type="AlphaFoldDB" id="A0A9X3PDM3"/>
<keyword evidence="8" id="KW-0464">Manganese</keyword>
<comment type="cofactor">
    <cofactor evidence="8">
        <name>Mn(2+)</name>
        <dbReference type="ChEBI" id="CHEBI:29035"/>
    </cofactor>
    <text evidence="8">Binds 2 manganese ions per subunit.</text>
</comment>
<dbReference type="Gene3D" id="3.40.220.10">
    <property type="entry name" value="Leucine Aminopeptidase, subunit E, domain 1"/>
    <property type="match status" value="1"/>
</dbReference>
<evidence type="ECO:0000313" key="11">
    <source>
        <dbReference type="Proteomes" id="UP001146067"/>
    </source>
</evidence>
<evidence type="ECO:0000256" key="7">
    <source>
        <dbReference type="ARBA" id="ARBA00049972"/>
    </source>
</evidence>
<feature type="binding site" evidence="8">
    <location>
        <position position="278"/>
    </location>
    <ligand>
        <name>Mn(2+)</name>
        <dbReference type="ChEBI" id="CHEBI:29035"/>
        <label>2</label>
    </ligand>
</feature>
<evidence type="ECO:0000259" key="9">
    <source>
        <dbReference type="PROSITE" id="PS00631"/>
    </source>
</evidence>